<evidence type="ECO:0000313" key="11">
    <source>
        <dbReference type="Ensembl" id="ENSMALP00000023780.1"/>
    </source>
</evidence>
<dbReference type="Pfam" id="PF00097">
    <property type="entry name" value="zf-C3HC4"/>
    <property type="match status" value="1"/>
</dbReference>
<evidence type="ECO:0000256" key="7">
    <source>
        <dbReference type="ARBA" id="ARBA00022833"/>
    </source>
</evidence>
<evidence type="ECO:0000313" key="12">
    <source>
        <dbReference type="Proteomes" id="UP000261600"/>
    </source>
</evidence>
<keyword evidence="6 8" id="KW-0863">Zinc-finger</keyword>
<dbReference type="STRING" id="43700.ENSMALP00000023780"/>
<keyword evidence="12" id="KW-1185">Reference proteome</keyword>
<dbReference type="InterPro" id="IPR039399">
    <property type="entry name" value="Deltex_C_sf"/>
</dbReference>
<evidence type="ECO:0000256" key="4">
    <source>
        <dbReference type="ARBA" id="ARBA00022679"/>
    </source>
</evidence>
<keyword evidence="5 9" id="KW-0479">Metal-binding</keyword>
<dbReference type="SMART" id="SM00184">
    <property type="entry name" value="RING"/>
    <property type="match status" value="1"/>
</dbReference>
<dbReference type="Ensembl" id="ENSMALT00000024231.1">
    <property type="protein sequence ID" value="ENSMALP00000023780.1"/>
    <property type="gene ID" value="ENSMALG00000016561.1"/>
</dbReference>
<evidence type="ECO:0000256" key="8">
    <source>
        <dbReference type="PROSITE-ProRule" id="PRU00175"/>
    </source>
</evidence>
<reference evidence="11" key="1">
    <citation type="submission" date="2025-08" db="UniProtKB">
        <authorList>
            <consortium name="Ensembl"/>
        </authorList>
    </citation>
    <scope>IDENTIFICATION</scope>
</reference>
<evidence type="ECO:0000256" key="5">
    <source>
        <dbReference type="ARBA" id="ARBA00022723"/>
    </source>
</evidence>
<evidence type="ECO:0000256" key="1">
    <source>
        <dbReference type="ARBA" id="ARBA00000900"/>
    </source>
</evidence>
<dbReference type="PROSITE" id="PS00518">
    <property type="entry name" value="ZF_RING_1"/>
    <property type="match status" value="1"/>
</dbReference>
<dbReference type="GO" id="GO:0016567">
    <property type="term" value="P:protein ubiquitination"/>
    <property type="evidence" value="ECO:0007669"/>
    <property type="project" value="UniProtKB-UniRule"/>
</dbReference>
<dbReference type="InterPro" id="IPR017907">
    <property type="entry name" value="Znf_RING_CS"/>
</dbReference>
<dbReference type="GO" id="GO:0007219">
    <property type="term" value="P:Notch signaling pathway"/>
    <property type="evidence" value="ECO:0007669"/>
    <property type="project" value="InterPro"/>
</dbReference>
<dbReference type="FunFam" id="3.30.390.130:FF:000001">
    <property type="entry name" value="Probable E3 ubiquitin-protein ligase DTX3"/>
    <property type="match status" value="1"/>
</dbReference>
<proteinExistence type="inferred from homology"/>
<dbReference type="InterPro" id="IPR013083">
    <property type="entry name" value="Znf_RING/FYVE/PHD"/>
</dbReference>
<comment type="catalytic activity">
    <reaction evidence="1 9">
        <text>S-ubiquitinyl-[E2 ubiquitin-conjugating enzyme]-L-cysteine + [acceptor protein]-L-lysine = [E2 ubiquitin-conjugating enzyme]-L-cysteine + N(6)-ubiquitinyl-[acceptor protein]-L-lysine.</text>
        <dbReference type="EC" id="2.3.2.27"/>
    </reaction>
</comment>
<sequence length="298" mass="32897">MTTSCSRHVDDIKAKFGVDFKESDNGQGKVTVKACYNRSEGNVLMESHAVRAFLNLFQRFTTTPMSLTQQYGASGFTDPSKNLNNNYQSEGASSGLVFNGQSIHNEEGATAGGSEDDNCPICMDKFTNKKQLKCKHEFCEECLEQAVSSMGPICPVCKDVFGPIEGDQPDGKMSWKSVRYSLPGFPDYGTIEIDYNIPSGIQMEKHPNPGRTYSGISRTAYLPDNKEGNDVLCLLKKAFDQKLIFTIGMSRTTGLDDQVIWNDIHHKTSTGGGPENVGYPDPNYLSRVREELKAKGIK</sequence>
<dbReference type="PROSITE" id="PS50089">
    <property type="entry name" value="ZF_RING_2"/>
    <property type="match status" value="1"/>
</dbReference>
<evidence type="ECO:0000256" key="3">
    <source>
        <dbReference type="ARBA" id="ARBA00009413"/>
    </source>
</evidence>
<dbReference type="SUPFAM" id="SSF57850">
    <property type="entry name" value="RING/U-box"/>
    <property type="match status" value="1"/>
</dbReference>
<organism evidence="11 12">
    <name type="scientific">Monopterus albus</name>
    <name type="common">Swamp eel</name>
    <dbReference type="NCBI Taxonomy" id="43700"/>
    <lineage>
        <taxon>Eukaryota</taxon>
        <taxon>Metazoa</taxon>
        <taxon>Chordata</taxon>
        <taxon>Craniata</taxon>
        <taxon>Vertebrata</taxon>
        <taxon>Euteleostomi</taxon>
        <taxon>Actinopterygii</taxon>
        <taxon>Neopterygii</taxon>
        <taxon>Teleostei</taxon>
        <taxon>Neoteleostei</taxon>
        <taxon>Acanthomorphata</taxon>
        <taxon>Anabantaria</taxon>
        <taxon>Synbranchiformes</taxon>
        <taxon>Synbranchidae</taxon>
        <taxon>Monopterus</taxon>
    </lineage>
</organism>
<name>A0A3Q3K3H7_MONAL</name>
<keyword evidence="9" id="KW-0963">Cytoplasm</keyword>
<evidence type="ECO:0000256" key="9">
    <source>
        <dbReference type="RuleBase" id="RU367105"/>
    </source>
</evidence>
<dbReference type="GO" id="GO:0005737">
    <property type="term" value="C:cytoplasm"/>
    <property type="evidence" value="ECO:0007669"/>
    <property type="project" value="UniProtKB-SubCell"/>
</dbReference>
<dbReference type="InterPro" id="IPR039396">
    <property type="entry name" value="Deltex_C"/>
</dbReference>
<keyword evidence="7 9" id="KW-0862">Zinc</keyword>
<evidence type="ECO:0000256" key="6">
    <source>
        <dbReference type="ARBA" id="ARBA00022771"/>
    </source>
</evidence>
<protein>
    <recommendedName>
        <fullName evidence="9">E3 ubiquitin-protein ligase</fullName>
        <ecNumber evidence="9">2.3.2.27</ecNumber>
    </recommendedName>
</protein>
<dbReference type="Gene3D" id="3.30.390.130">
    <property type="match status" value="1"/>
</dbReference>
<dbReference type="InterPro" id="IPR018957">
    <property type="entry name" value="Znf_C3HC4_RING-type"/>
</dbReference>
<dbReference type="EC" id="2.3.2.27" evidence="9"/>
<dbReference type="Gene3D" id="3.30.40.10">
    <property type="entry name" value="Zinc/RING finger domain, C3HC4 (zinc finger)"/>
    <property type="match status" value="1"/>
</dbReference>
<comment type="similarity">
    <text evidence="3 9">Belongs to the Deltex family.</text>
</comment>
<reference evidence="11" key="2">
    <citation type="submission" date="2025-09" db="UniProtKB">
        <authorList>
            <consortium name="Ensembl"/>
        </authorList>
    </citation>
    <scope>IDENTIFICATION</scope>
</reference>
<dbReference type="Pfam" id="PF18102">
    <property type="entry name" value="DTC"/>
    <property type="match status" value="1"/>
</dbReference>
<evidence type="ECO:0000256" key="2">
    <source>
        <dbReference type="ARBA" id="ARBA00004906"/>
    </source>
</evidence>
<dbReference type="InterPro" id="IPR039398">
    <property type="entry name" value="Deltex_fam"/>
</dbReference>
<dbReference type="InterPro" id="IPR001841">
    <property type="entry name" value="Znf_RING"/>
</dbReference>
<dbReference type="GO" id="GO:0061630">
    <property type="term" value="F:ubiquitin protein ligase activity"/>
    <property type="evidence" value="ECO:0007669"/>
    <property type="project" value="UniProtKB-UniRule"/>
</dbReference>
<dbReference type="GO" id="GO:0008270">
    <property type="term" value="F:zinc ion binding"/>
    <property type="evidence" value="ECO:0007669"/>
    <property type="project" value="UniProtKB-KW"/>
</dbReference>
<feature type="domain" description="RING-type" evidence="10">
    <location>
        <begin position="119"/>
        <end position="158"/>
    </location>
</feature>
<dbReference type="Proteomes" id="UP000261600">
    <property type="component" value="Unplaced"/>
</dbReference>
<evidence type="ECO:0000259" key="10">
    <source>
        <dbReference type="PROSITE" id="PS50089"/>
    </source>
</evidence>
<dbReference type="AlphaFoldDB" id="A0A3Q3K3H7"/>
<comment type="subcellular location">
    <subcellularLocation>
        <location evidence="9">Cytoplasm</location>
    </subcellularLocation>
</comment>
<dbReference type="PANTHER" id="PTHR12622">
    <property type="entry name" value="DELTEX-RELATED"/>
    <property type="match status" value="1"/>
</dbReference>
<keyword evidence="4 9" id="KW-0808">Transferase</keyword>
<accession>A0A3Q3K3H7</accession>
<dbReference type="UniPathway" id="UPA00143"/>
<comment type="pathway">
    <text evidence="2 9">Protein modification; protein ubiquitination.</text>
</comment>
<dbReference type="CDD" id="cd09633">
    <property type="entry name" value="Deltex_C"/>
    <property type="match status" value="1"/>
</dbReference>